<proteinExistence type="predicted"/>
<protein>
    <submittedName>
        <fullName evidence="1">Uncharacterized protein</fullName>
    </submittedName>
</protein>
<gene>
    <name evidence="1" type="ORF">Gotri_006562</name>
</gene>
<dbReference type="Proteomes" id="UP000593568">
    <property type="component" value="Unassembled WGS sequence"/>
</dbReference>
<evidence type="ECO:0000313" key="2">
    <source>
        <dbReference type="Proteomes" id="UP000593568"/>
    </source>
</evidence>
<name>A0A7J9F0B4_9ROSI</name>
<comment type="caution">
    <text evidence="1">The sequence shown here is derived from an EMBL/GenBank/DDBJ whole genome shotgun (WGS) entry which is preliminary data.</text>
</comment>
<dbReference type="AlphaFoldDB" id="A0A7J9F0B4"/>
<accession>A0A7J9F0B4</accession>
<dbReference type="EMBL" id="JABEZW010000010">
    <property type="protein sequence ID" value="MBA0778739.1"/>
    <property type="molecule type" value="Genomic_DNA"/>
</dbReference>
<evidence type="ECO:0000313" key="1">
    <source>
        <dbReference type="EMBL" id="MBA0778739.1"/>
    </source>
</evidence>
<reference evidence="1 2" key="1">
    <citation type="journal article" date="2019" name="Genome Biol. Evol.">
        <title>Insights into the evolution of the New World diploid cottons (Gossypium, subgenus Houzingenia) based on genome sequencing.</title>
        <authorList>
            <person name="Grover C.E."/>
            <person name="Arick M.A. 2nd"/>
            <person name="Thrash A."/>
            <person name="Conover J.L."/>
            <person name="Sanders W.S."/>
            <person name="Peterson D.G."/>
            <person name="Frelichowski J.E."/>
            <person name="Scheffler J.A."/>
            <person name="Scheffler B.E."/>
            <person name="Wendel J.F."/>
        </authorList>
    </citation>
    <scope>NUCLEOTIDE SEQUENCE [LARGE SCALE GENOMIC DNA]</scope>
    <source>
        <strain evidence="1">8</strain>
        <tissue evidence="1">Leaf</tissue>
    </source>
</reference>
<keyword evidence="2" id="KW-1185">Reference proteome</keyword>
<sequence length="43" mass="5408">MVFLLQEREEVQEQHKTKQGYSFRVLESNWDRQTNLWCRRIPQ</sequence>
<organism evidence="1 2">
    <name type="scientific">Gossypium trilobum</name>
    <dbReference type="NCBI Taxonomy" id="34281"/>
    <lineage>
        <taxon>Eukaryota</taxon>
        <taxon>Viridiplantae</taxon>
        <taxon>Streptophyta</taxon>
        <taxon>Embryophyta</taxon>
        <taxon>Tracheophyta</taxon>
        <taxon>Spermatophyta</taxon>
        <taxon>Magnoliopsida</taxon>
        <taxon>eudicotyledons</taxon>
        <taxon>Gunneridae</taxon>
        <taxon>Pentapetalae</taxon>
        <taxon>rosids</taxon>
        <taxon>malvids</taxon>
        <taxon>Malvales</taxon>
        <taxon>Malvaceae</taxon>
        <taxon>Malvoideae</taxon>
        <taxon>Gossypium</taxon>
    </lineage>
</organism>